<keyword evidence="1" id="KW-0812">Transmembrane</keyword>
<organism evidence="2 3">
    <name type="scientific">Cohnella fermenti</name>
    <dbReference type="NCBI Taxonomy" id="2565925"/>
    <lineage>
        <taxon>Bacteria</taxon>
        <taxon>Bacillati</taxon>
        <taxon>Bacillota</taxon>
        <taxon>Bacilli</taxon>
        <taxon>Bacillales</taxon>
        <taxon>Paenibacillaceae</taxon>
        <taxon>Cohnella</taxon>
    </lineage>
</organism>
<dbReference type="EMBL" id="SSOB01000019">
    <property type="protein sequence ID" value="THF77548.1"/>
    <property type="molecule type" value="Genomic_DNA"/>
</dbReference>
<dbReference type="Proteomes" id="UP000310636">
    <property type="component" value="Unassembled WGS sequence"/>
</dbReference>
<protein>
    <submittedName>
        <fullName evidence="2">Uncharacterized protein</fullName>
    </submittedName>
</protein>
<reference evidence="2 3" key="1">
    <citation type="submission" date="2019-04" db="EMBL/GenBank/DDBJ databases">
        <title>Cohnella sp. nov. isolated from preserved vegetables.</title>
        <authorList>
            <person name="Lin S.-Y."/>
            <person name="Hung M.-H."/>
            <person name="Young C.-C."/>
        </authorList>
    </citation>
    <scope>NUCLEOTIDE SEQUENCE [LARGE SCALE GENOMIC DNA]</scope>
    <source>
        <strain evidence="2 3">CC-MHH1044</strain>
    </source>
</reference>
<evidence type="ECO:0000313" key="3">
    <source>
        <dbReference type="Proteomes" id="UP000310636"/>
    </source>
</evidence>
<dbReference type="RefSeq" id="WP_136370848.1">
    <property type="nucleotide sequence ID" value="NZ_SSOB01000019.1"/>
</dbReference>
<keyword evidence="1" id="KW-0472">Membrane</keyword>
<keyword evidence="1" id="KW-1133">Transmembrane helix</keyword>
<evidence type="ECO:0000313" key="2">
    <source>
        <dbReference type="EMBL" id="THF77548.1"/>
    </source>
</evidence>
<name>A0A4S4BRE8_9BACL</name>
<evidence type="ECO:0000256" key="1">
    <source>
        <dbReference type="SAM" id="Phobius"/>
    </source>
</evidence>
<dbReference type="AlphaFoldDB" id="A0A4S4BRE8"/>
<keyword evidence="3" id="KW-1185">Reference proteome</keyword>
<gene>
    <name evidence="2" type="ORF">E6C55_16155</name>
</gene>
<feature type="transmembrane region" description="Helical" evidence="1">
    <location>
        <begin position="20"/>
        <end position="40"/>
    </location>
</feature>
<comment type="caution">
    <text evidence="2">The sequence shown here is derived from an EMBL/GenBank/DDBJ whole genome shotgun (WGS) entry which is preliminary data.</text>
</comment>
<sequence length="68" mass="8264">MDLYHSWLYRHVINTEGFMWTVVCLLLGFNILLPVFIWYFTRGRKIIKSYLKHKKRLRAESGNQFGEK</sequence>
<dbReference type="OrthoDB" id="2922557at2"/>
<accession>A0A4S4BRE8</accession>
<proteinExistence type="predicted"/>